<dbReference type="Proteomes" id="UP000244052">
    <property type="component" value="Unassembled WGS sequence"/>
</dbReference>
<sequence length="91" mass="10269">MAKEAVFNLKLESELREDFMAAAQAAHQPASQVMRDLMRDYIRLQQQVKEHDEFVQRKVAAARASVEAGRGRSNDDVEAEFAARRAKALGH</sequence>
<dbReference type="Proteomes" id="UP000254084">
    <property type="component" value="Unassembled WGS sequence"/>
</dbReference>
<reference evidence="3 7" key="1">
    <citation type="submission" date="2018-04" db="EMBL/GenBank/DDBJ databases">
        <title>Pseudomonas sp. nov., isolated from mangrove soil.</title>
        <authorList>
            <person name="Chen C."/>
        </authorList>
    </citation>
    <scope>NUCLEOTIDE SEQUENCE [LARGE SCALE GENOMIC DNA]</scope>
    <source>
        <strain evidence="3 7">JCM 14246</strain>
    </source>
</reference>
<dbReference type="Proteomes" id="UP001161697">
    <property type="component" value="Unassembled WGS sequence"/>
</dbReference>
<dbReference type="Proteomes" id="UP000255303">
    <property type="component" value="Unassembled WGS sequence"/>
</dbReference>
<dbReference type="EMBL" id="QASO01000061">
    <property type="protein sequence ID" value="PTU79148.1"/>
    <property type="molecule type" value="Genomic_DNA"/>
</dbReference>
<evidence type="ECO:0000313" key="7">
    <source>
        <dbReference type="Proteomes" id="UP000244052"/>
    </source>
</evidence>
<evidence type="ECO:0000313" key="5">
    <source>
        <dbReference type="EMBL" id="SUD52800.1"/>
    </source>
</evidence>
<dbReference type="Proteomes" id="UP000272833">
    <property type="component" value="Unassembled WGS sequence"/>
</dbReference>
<dbReference type="EMBL" id="UGUW01000004">
    <property type="protein sequence ID" value="SUD60861.1"/>
    <property type="molecule type" value="Genomic_DNA"/>
</dbReference>
<dbReference type="Proteomes" id="UP001159292">
    <property type="component" value="Unassembled WGS sequence"/>
</dbReference>
<dbReference type="EMBL" id="JAOCJE010000001">
    <property type="protein sequence ID" value="MDH1340771.1"/>
    <property type="molecule type" value="Genomic_DNA"/>
</dbReference>
<evidence type="ECO:0000313" key="8">
    <source>
        <dbReference type="Proteomes" id="UP000254084"/>
    </source>
</evidence>
<reference evidence="1" key="4">
    <citation type="submission" date="2022-09" db="EMBL/GenBank/DDBJ databases">
        <title>Intensive care unit water sources are persistently colonized with multi-drug resistant bacteria and are the site of extensive horizontal gene transfer of antibiotic resistance genes.</title>
        <authorList>
            <person name="Diorio-Toth L."/>
        </authorList>
    </citation>
    <scope>NUCLEOTIDE SEQUENCE</scope>
    <source>
        <strain evidence="2">GD03704</strain>
        <strain evidence="1">GD04000</strain>
    </source>
</reference>
<gene>
    <name evidence="3" type="ORF">DBO86_10365</name>
    <name evidence="4" type="ORF">EGJ44_10850</name>
    <name evidence="2" type="ORF">N5J11_16400</name>
    <name evidence="1" type="ORF">N7671_12710</name>
    <name evidence="5" type="ORF">NCTC10692_03297</name>
    <name evidence="6" type="ORF">NCTC10860_03218</name>
</gene>
<reference evidence="4 10" key="3">
    <citation type="submission" date="2018-10" db="EMBL/GenBank/DDBJ databases">
        <title>Transmission dynamics of multidrug resistant bacteria on intensive care unit surfaces.</title>
        <authorList>
            <person name="D'Souza A.W."/>
            <person name="Potter R.F."/>
            <person name="Wallace M."/>
            <person name="Shupe A."/>
            <person name="Patel S."/>
            <person name="Sun S."/>
            <person name="Gul D."/>
            <person name="Kwon J.H."/>
            <person name="Andleeb S."/>
            <person name="Burnham C.-A.D."/>
            <person name="Dantas G."/>
        </authorList>
    </citation>
    <scope>NUCLEOTIDE SEQUENCE [LARGE SCALE GENOMIC DNA]</scope>
    <source>
        <strain evidence="4 10">PO_271</strain>
    </source>
</reference>
<dbReference type="GeneID" id="300415256"/>
<dbReference type="EMBL" id="RHRS01000023">
    <property type="protein sequence ID" value="RRW36327.1"/>
    <property type="molecule type" value="Genomic_DNA"/>
</dbReference>
<proteinExistence type="predicted"/>
<evidence type="ECO:0000313" key="2">
    <source>
        <dbReference type="EMBL" id="MDH1340771.1"/>
    </source>
</evidence>
<dbReference type="EMBL" id="JAOEET010000030">
    <property type="protein sequence ID" value="MDH0568069.1"/>
    <property type="molecule type" value="Genomic_DNA"/>
</dbReference>
<protein>
    <submittedName>
        <fullName evidence="1">Antitoxin of toxin-antitoxin stability system</fullName>
    </submittedName>
    <submittedName>
        <fullName evidence="5">YacA</fullName>
    </submittedName>
</protein>
<accession>A0A2T5PN06</accession>
<evidence type="ECO:0000313" key="3">
    <source>
        <dbReference type="EMBL" id="PTU79148.1"/>
    </source>
</evidence>
<name>A0A061CTC5_ECTOL</name>
<evidence type="ECO:0000313" key="6">
    <source>
        <dbReference type="EMBL" id="SUD60861.1"/>
    </source>
</evidence>
<keyword evidence="7" id="KW-1185">Reference proteome</keyword>
<reference evidence="8 9" key="2">
    <citation type="submission" date="2018-06" db="EMBL/GenBank/DDBJ databases">
        <authorList>
            <consortium name="Pathogen Informatics"/>
            <person name="Doyle S."/>
        </authorList>
    </citation>
    <scope>NUCLEOTIDE SEQUENCE [LARGE SCALE GENOMIC DNA]</scope>
    <source>
        <strain evidence="5 9">NCTC10692</strain>
        <strain evidence="6 8">NCTC10860</strain>
    </source>
</reference>
<organism evidence="5 9">
    <name type="scientific">Ectopseudomonas oleovorans</name>
    <name type="common">Pseudomonas oleovorans</name>
    <dbReference type="NCBI Taxonomy" id="301"/>
    <lineage>
        <taxon>Bacteria</taxon>
        <taxon>Pseudomonadati</taxon>
        <taxon>Pseudomonadota</taxon>
        <taxon>Gammaproteobacteria</taxon>
        <taxon>Pseudomonadales</taxon>
        <taxon>Pseudomonadaceae</taxon>
        <taxon>Ectopseudomonas</taxon>
    </lineage>
</organism>
<evidence type="ECO:0000313" key="10">
    <source>
        <dbReference type="Proteomes" id="UP000272833"/>
    </source>
</evidence>
<dbReference type="RefSeq" id="WP_003460663.1">
    <property type="nucleotide sequence ID" value="NZ_CAURUH010000078.1"/>
</dbReference>
<evidence type="ECO:0000313" key="1">
    <source>
        <dbReference type="EMBL" id="MDH0568069.1"/>
    </source>
</evidence>
<accession>A0A379JWE8</accession>
<dbReference type="EMBL" id="UGUV01000002">
    <property type="protein sequence ID" value="SUD52800.1"/>
    <property type="molecule type" value="Genomic_DNA"/>
</dbReference>
<accession>A0A061CTC5</accession>
<evidence type="ECO:0000313" key="4">
    <source>
        <dbReference type="EMBL" id="RRW36327.1"/>
    </source>
</evidence>
<dbReference type="AlphaFoldDB" id="A0A061CTC5"/>
<evidence type="ECO:0000313" key="9">
    <source>
        <dbReference type="Proteomes" id="UP000255303"/>
    </source>
</evidence>